<keyword evidence="3" id="KW-0418">Kinase</keyword>
<reference evidence="3 4" key="1">
    <citation type="submission" date="2023-09" db="EMBL/GenBank/DDBJ databases">
        <authorList>
            <person name="Rey-Velasco X."/>
        </authorList>
    </citation>
    <scope>NUCLEOTIDE SEQUENCE [LARGE SCALE GENOMIC DNA]</scope>
    <source>
        <strain evidence="3 4">P117</strain>
    </source>
</reference>
<dbReference type="EMBL" id="JAVRHX010000002">
    <property type="protein sequence ID" value="MDT0595314.1"/>
    <property type="molecule type" value="Genomic_DNA"/>
</dbReference>
<feature type="transmembrane region" description="Helical" evidence="1">
    <location>
        <begin position="21"/>
        <end position="45"/>
    </location>
</feature>
<organism evidence="3 4">
    <name type="scientific">Glaciecola petra</name>
    <dbReference type="NCBI Taxonomy" id="3075602"/>
    <lineage>
        <taxon>Bacteria</taxon>
        <taxon>Pseudomonadati</taxon>
        <taxon>Pseudomonadota</taxon>
        <taxon>Gammaproteobacteria</taxon>
        <taxon>Alteromonadales</taxon>
        <taxon>Alteromonadaceae</taxon>
        <taxon>Glaciecola</taxon>
    </lineage>
</organism>
<feature type="transmembrane region" description="Helical" evidence="1">
    <location>
        <begin position="81"/>
        <end position="102"/>
    </location>
</feature>
<dbReference type="PANTHER" id="PTHR34220">
    <property type="entry name" value="SENSOR HISTIDINE KINASE YPDA"/>
    <property type="match status" value="1"/>
</dbReference>
<keyword evidence="1" id="KW-0812">Transmembrane</keyword>
<dbReference type="InterPro" id="IPR010559">
    <property type="entry name" value="Sig_transdc_His_kin_internal"/>
</dbReference>
<keyword evidence="4" id="KW-1185">Reference proteome</keyword>
<evidence type="ECO:0000313" key="4">
    <source>
        <dbReference type="Proteomes" id="UP001253545"/>
    </source>
</evidence>
<protein>
    <submittedName>
        <fullName evidence="3">Histidine kinase</fullName>
    </submittedName>
</protein>
<dbReference type="Proteomes" id="UP001253545">
    <property type="component" value="Unassembled WGS sequence"/>
</dbReference>
<feature type="domain" description="Signal transduction histidine kinase internal region" evidence="2">
    <location>
        <begin position="178"/>
        <end position="258"/>
    </location>
</feature>
<dbReference type="RefSeq" id="WP_311368824.1">
    <property type="nucleotide sequence ID" value="NZ_JAVRHX010000002.1"/>
</dbReference>
<dbReference type="Pfam" id="PF06580">
    <property type="entry name" value="His_kinase"/>
    <property type="match status" value="1"/>
</dbReference>
<accession>A0ABU2ZSM5</accession>
<dbReference type="PANTHER" id="PTHR34220:SF7">
    <property type="entry name" value="SENSOR HISTIDINE KINASE YPDA"/>
    <property type="match status" value="1"/>
</dbReference>
<keyword evidence="1" id="KW-1133">Transmembrane helix</keyword>
<feature type="transmembrane region" description="Helical" evidence="1">
    <location>
        <begin position="122"/>
        <end position="144"/>
    </location>
</feature>
<keyword evidence="3" id="KW-0808">Transferase</keyword>
<dbReference type="GO" id="GO:0016301">
    <property type="term" value="F:kinase activity"/>
    <property type="evidence" value="ECO:0007669"/>
    <property type="project" value="UniProtKB-KW"/>
</dbReference>
<dbReference type="InterPro" id="IPR036890">
    <property type="entry name" value="HATPase_C_sf"/>
</dbReference>
<gene>
    <name evidence="3" type="ORF">RM552_10695</name>
</gene>
<sequence length="379" mass="43764">MTTNIFSYVQTSIEKNPRYRFWFWQIGFWLFMCVVGFFTVTLWYGNVNSNNFIHSFMQAIIGITCSLFLHQSFNFLSRFPLSYRTAAGLTLVLGIAFIWTLLHMQMYVQLTGFEDVWLEFGGWYFSGIFIFLCWTGLFHGIRYYELLQHEHQVMLQAEATTREEHLKRVHAQSDARDAKLKMLRYQLNPHFLCNTLNAINSLIEIGESSKAQEMSVQLSEFLRYSLDTDPSTKTSLSEEIDALNLYLEIEKTRFDERLQVDIDIQPQAEKAVVPSLLLQPIIENSMKHAIAKSETGGWIKIEAKVNAEKKLIMTISDSGSGKEIPEIDFLKAEKGVGITNIYQRLKALYRDQFEIESHMPNNGGLITIISIPYEEAVEP</sequence>
<dbReference type="SUPFAM" id="SSF55874">
    <property type="entry name" value="ATPase domain of HSP90 chaperone/DNA topoisomerase II/histidine kinase"/>
    <property type="match status" value="1"/>
</dbReference>
<proteinExistence type="predicted"/>
<comment type="caution">
    <text evidence="3">The sequence shown here is derived from an EMBL/GenBank/DDBJ whole genome shotgun (WGS) entry which is preliminary data.</text>
</comment>
<name>A0ABU2ZSM5_9ALTE</name>
<evidence type="ECO:0000256" key="1">
    <source>
        <dbReference type="SAM" id="Phobius"/>
    </source>
</evidence>
<dbReference type="InterPro" id="IPR050640">
    <property type="entry name" value="Bact_2-comp_sensor_kinase"/>
</dbReference>
<evidence type="ECO:0000313" key="3">
    <source>
        <dbReference type="EMBL" id="MDT0595314.1"/>
    </source>
</evidence>
<evidence type="ECO:0000259" key="2">
    <source>
        <dbReference type="Pfam" id="PF06580"/>
    </source>
</evidence>
<dbReference type="Gene3D" id="3.30.565.10">
    <property type="entry name" value="Histidine kinase-like ATPase, C-terminal domain"/>
    <property type="match status" value="1"/>
</dbReference>
<keyword evidence="1" id="KW-0472">Membrane</keyword>